<dbReference type="Proteomes" id="UP000294155">
    <property type="component" value="Unassembled WGS sequence"/>
</dbReference>
<keyword evidence="1" id="KW-0732">Signal</keyword>
<accession>A0A4V1ZAR0</accession>
<reference evidence="2 3" key="1">
    <citation type="submission" date="2019-02" db="EMBL/GenBank/DDBJ databases">
        <title>Bacterial novel species isolated from soil.</title>
        <authorList>
            <person name="Jung H.-Y."/>
        </authorList>
    </citation>
    <scope>NUCLEOTIDE SEQUENCE [LARGE SCALE GENOMIC DNA]</scope>
    <source>
        <strain evidence="2 3">1-3-3-3</strain>
    </source>
</reference>
<feature type="chain" id="PRO_5020374044" description="Nitroreductase domain-containing protein" evidence="1">
    <location>
        <begin position="28"/>
        <end position="366"/>
    </location>
</feature>
<evidence type="ECO:0000256" key="1">
    <source>
        <dbReference type="SAM" id="SignalP"/>
    </source>
</evidence>
<organism evidence="2 3">
    <name type="scientific">Hymenobacter persicinus</name>
    <dbReference type="NCBI Taxonomy" id="2025506"/>
    <lineage>
        <taxon>Bacteria</taxon>
        <taxon>Pseudomonadati</taxon>
        <taxon>Bacteroidota</taxon>
        <taxon>Cytophagia</taxon>
        <taxon>Cytophagales</taxon>
        <taxon>Hymenobacteraceae</taxon>
        <taxon>Hymenobacter</taxon>
    </lineage>
</organism>
<proteinExistence type="predicted"/>
<evidence type="ECO:0000313" key="2">
    <source>
        <dbReference type="EMBL" id="RYU79413.1"/>
    </source>
</evidence>
<dbReference type="GO" id="GO:0016491">
    <property type="term" value="F:oxidoreductase activity"/>
    <property type="evidence" value="ECO:0007669"/>
    <property type="project" value="InterPro"/>
</dbReference>
<dbReference type="InterPro" id="IPR000415">
    <property type="entry name" value="Nitroreductase-like"/>
</dbReference>
<comment type="caution">
    <text evidence="2">The sequence shown here is derived from an EMBL/GenBank/DDBJ whole genome shotgun (WGS) entry which is preliminary data.</text>
</comment>
<feature type="signal peptide" evidence="1">
    <location>
        <begin position="1"/>
        <end position="27"/>
    </location>
</feature>
<dbReference type="AlphaFoldDB" id="A0A4V1ZAR0"/>
<name>A0A4V1ZAR0_9BACT</name>
<evidence type="ECO:0008006" key="4">
    <source>
        <dbReference type="Google" id="ProtNLM"/>
    </source>
</evidence>
<evidence type="ECO:0000313" key="3">
    <source>
        <dbReference type="Proteomes" id="UP000294155"/>
    </source>
</evidence>
<gene>
    <name evidence="2" type="ORF">EWM57_10720</name>
</gene>
<sequence>MQRRHFLHSVTLAAAWTALRPLSPARAAAPPDARQRWQELLEYARWAPSPHNVQPWKLKILSATRAQVYYDPTRLLRHTDPTSRFTITGLGMFVECLRVAAGPLGFTLTAHPAPEPQLNYAATDLQLFATLELAPSPTTAPATDRELIRQRKTSRLHYDSRLIPAPVQQRLTAVAAAYGHTLTFSSTKFTVDFVLDLNRKTLFTDLDDPATRTELAGWIRTTDEEAATKKDGLWSHCMGFSGRLMHNFFFHAERFRSAWKRRVLGQVYKHSMHGTTTVAWLQGPFGRRPDWEQAGAMLQQLWLEMTRHNLYLHPFGSVITNAEAYAQFCRHVGHCAESEPLWLLVRLGYSQEPPRSFRLTANDILC</sequence>
<dbReference type="SUPFAM" id="SSF55469">
    <property type="entry name" value="FMN-dependent nitroreductase-like"/>
    <property type="match status" value="2"/>
</dbReference>
<protein>
    <recommendedName>
        <fullName evidence="4">Nitroreductase domain-containing protein</fullName>
    </recommendedName>
</protein>
<dbReference type="EMBL" id="SEWE01000019">
    <property type="protein sequence ID" value="RYU79413.1"/>
    <property type="molecule type" value="Genomic_DNA"/>
</dbReference>
<dbReference type="RefSeq" id="WP_129921139.1">
    <property type="nucleotide sequence ID" value="NZ_SEWE01000019.1"/>
</dbReference>
<dbReference type="OrthoDB" id="5149792at2"/>
<keyword evidence="3" id="KW-1185">Reference proteome</keyword>
<dbReference type="Gene3D" id="3.40.109.10">
    <property type="entry name" value="NADH Oxidase"/>
    <property type="match status" value="2"/>
</dbReference>